<dbReference type="Gene3D" id="3.40.190.10">
    <property type="entry name" value="Periplasmic binding protein-like II"/>
    <property type="match status" value="1"/>
</dbReference>
<organism evidence="1">
    <name type="scientific">hydrothermal vent metagenome</name>
    <dbReference type="NCBI Taxonomy" id="652676"/>
    <lineage>
        <taxon>unclassified sequences</taxon>
        <taxon>metagenomes</taxon>
        <taxon>ecological metagenomes</taxon>
    </lineage>
</organism>
<dbReference type="EMBL" id="UOFG01000178">
    <property type="protein sequence ID" value="VAW62647.1"/>
    <property type="molecule type" value="Genomic_DNA"/>
</dbReference>
<evidence type="ECO:0000313" key="1">
    <source>
        <dbReference type="EMBL" id="VAW62647.1"/>
    </source>
</evidence>
<protein>
    <submittedName>
        <fullName evidence="1">Uncharacterized protein</fullName>
    </submittedName>
</protein>
<feature type="non-terminal residue" evidence="1">
    <location>
        <position position="1"/>
    </location>
</feature>
<reference evidence="1" key="1">
    <citation type="submission" date="2018-06" db="EMBL/GenBank/DDBJ databases">
        <authorList>
            <person name="Zhirakovskaya E."/>
        </authorList>
    </citation>
    <scope>NUCLEOTIDE SEQUENCE</scope>
</reference>
<dbReference type="Gene3D" id="3.40.190.170">
    <property type="entry name" value="Bacterial extracellular solute-binding protein, family 7"/>
    <property type="match status" value="1"/>
</dbReference>
<dbReference type="InterPro" id="IPR038404">
    <property type="entry name" value="TRAP_DctP_sf"/>
</dbReference>
<accession>A0A3B0XHP6</accession>
<sequence>NKHKVNVLPLPDEVLTTLRTLSDQVINEIAAKDKMTEKVFTNFKTYRDQVKKWTAISELAYLQHR</sequence>
<dbReference type="AlphaFoldDB" id="A0A3B0XHP6"/>
<gene>
    <name evidence="1" type="ORF">MNBD_GAMMA11-905</name>
</gene>
<name>A0A3B0XHP6_9ZZZZ</name>
<proteinExistence type="predicted"/>